<sequence length="53" mass="5785">MVKQAIVSAAAKEPRVYKRFIPCLELPLPAQYCSLGHREGIKMPIGSIEAGCL</sequence>
<dbReference type="Proteomes" id="UP000647241">
    <property type="component" value="Unassembled WGS sequence"/>
</dbReference>
<proteinExistence type="predicted"/>
<dbReference type="AlphaFoldDB" id="A0A917LXQ1"/>
<evidence type="ECO:0000313" key="2">
    <source>
        <dbReference type="Proteomes" id="UP000647241"/>
    </source>
</evidence>
<evidence type="ECO:0000313" key="1">
    <source>
        <dbReference type="EMBL" id="GGG64644.1"/>
    </source>
</evidence>
<dbReference type="EMBL" id="BMGT01000001">
    <property type="protein sequence ID" value="GGG64644.1"/>
    <property type="molecule type" value="Genomic_DNA"/>
</dbReference>
<reference evidence="1" key="1">
    <citation type="journal article" date="2014" name="Int. J. Syst. Evol. Microbiol.">
        <title>Complete genome sequence of Corynebacterium casei LMG S-19264T (=DSM 44701T), isolated from a smear-ripened cheese.</title>
        <authorList>
            <consortium name="US DOE Joint Genome Institute (JGI-PGF)"/>
            <person name="Walter F."/>
            <person name="Albersmeier A."/>
            <person name="Kalinowski J."/>
            <person name="Ruckert C."/>
        </authorList>
    </citation>
    <scope>NUCLEOTIDE SEQUENCE</scope>
    <source>
        <strain evidence="1">CGMCC 1.12997</strain>
    </source>
</reference>
<comment type="caution">
    <text evidence="1">The sequence shown here is derived from an EMBL/GenBank/DDBJ whole genome shotgun (WGS) entry which is preliminary data.</text>
</comment>
<protein>
    <submittedName>
        <fullName evidence="1">Uncharacterized protein</fullName>
    </submittedName>
</protein>
<reference evidence="1" key="2">
    <citation type="submission" date="2020-09" db="EMBL/GenBank/DDBJ databases">
        <authorList>
            <person name="Sun Q."/>
            <person name="Zhou Y."/>
        </authorList>
    </citation>
    <scope>NUCLEOTIDE SEQUENCE</scope>
    <source>
        <strain evidence="1">CGMCC 1.12997</strain>
    </source>
</reference>
<name>A0A917LXQ1_9BACT</name>
<gene>
    <name evidence="1" type="ORF">GCM10011585_02780</name>
</gene>
<keyword evidence="2" id="KW-1185">Reference proteome</keyword>
<accession>A0A917LXQ1</accession>
<organism evidence="1 2">
    <name type="scientific">Edaphobacter dinghuensis</name>
    <dbReference type="NCBI Taxonomy" id="1560005"/>
    <lineage>
        <taxon>Bacteria</taxon>
        <taxon>Pseudomonadati</taxon>
        <taxon>Acidobacteriota</taxon>
        <taxon>Terriglobia</taxon>
        <taxon>Terriglobales</taxon>
        <taxon>Acidobacteriaceae</taxon>
        <taxon>Edaphobacter</taxon>
    </lineage>
</organism>